<dbReference type="Pfam" id="PF13650">
    <property type="entry name" value="Asp_protease_2"/>
    <property type="match status" value="1"/>
</dbReference>
<dbReference type="Gene3D" id="2.40.70.10">
    <property type="entry name" value="Acid Proteases"/>
    <property type="match status" value="1"/>
</dbReference>
<dbReference type="CDD" id="cd01647">
    <property type="entry name" value="RT_LTR"/>
    <property type="match status" value="1"/>
</dbReference>
<dbReference type="EMBL" id="LWDF02001400">
    <property type="protein sequence ID" value="KAE8238877.1"/>
    <property type="molecule type" value="Genomic_DNA"/>
</dbReference>
<sequence length="542" mass="58540">MRGDGESPGPALGLRPHGALNRGVPTLHHVEENTAGTEFSPSPPPIAELHIADRAHFHQQKSFNLDPIEKPLQHPTFRFGNIVQLDALAETRTGRGYMNHVPLTVKIHVNSSTDAPVSSLLDTGASLSTIDADLLQRLGGQPEGEGGVVRGIGETKTLGFATVVFFIEARDARDKQVFLECRHDLHVLPSFAPGVCLGRDFIDGHDLTISPARGRARVKLYTFAVNEQVKGPYATNVELRTTEPVELPPGMNVWVPVHASDLAPGVDYCVHPRLSVTPDENAQLAGPVGLITHRAKRHILLGNFGTAGLQVARRTVVADAIAAHVGDVAQSSSHIFTPGHSAPLSPPATMFTASADPDPLEGVADPIDAFEFDDDSIIDPRHDAATTTIDEHFCVGTGPDGQPPEEIVETLRRHTAAFALDGRPGLVKGTEMPIKLQEDATLRPEPPRRAGPAKLAPMDAAIDQLLSWDVIEPSDSPVSFPVLMVRQYGKLRFCVDYRQLNAQTVPDRYPLPTIDSVFQTLSGKSVFSSLDAIHGYHQLPVK</sequence>
<organism evidence="2 3">
    <name type="scientific">Tilletia indica</name>
    <dbReference type="NCBI Taxonomy" id="43049"/>
    <lineage>
        <taxon>Eukaryota</taxon>
        <taxon>Fungi</taxon>
        <taxon>Dikarya</taxon>
        <taxon>Basidiomycota</taxon>
        <taxon>Ustilaginomycotina</taxon>
        <taxon>Exobasidiomycetes</taxon>
        <taxon>Tilletiales</taxon>
        <taxon>Tilletiaceae</taxon>
        <taxon>Tilletia</taxon>
    </lineage>
</organism>
<keyword evidence="3" id="KW-1185">Reference proteome</keyword>
<gene>
    <name evidence="2" type="ORF">A4X13_0g8342</name>
</gene>
<proteinExistence type="predicted"/>
<dbReference type="AlphaFoldDB" id="A0A177SZ85"/>
<dbReference type="GO" id="GO:0004190">
    <property type="term" value="F:aspartic-type endopeptidase activity"/>
    <property type="evidence" value="ECO:0007669"/>
    <property type="project" value="InterPro"/>
</dbReference>
<reference evidence="2" key="2">
    <citation type="journal article" date="2019" name="IMA Fungus">
        <title>Genome sequencing and comparison of five Tilletia species to identify candidate genes for the detection of regulated species infecting wheat.</title>
        <authorList>
            <person name="Nguyen H.D.T."/>
            <person name="Sultana T."/>
            <person name="Kesanakurti P."/>
            <person name="Hambleton S."/>
        </authorList>
    </citation>
    <scope>NUCLEOTIDE SEQUENCE</scope>
    <source>
        <strain evidence="2">DAOMC 236416</strain>
    </source>
</reference>
<protein>
    <submittedName>
        <fullName evidence="2">Uncharacterized protein</fullName>
    </submittedName>
</protein>
<dbReference type="InterPro" id="IPR043502">
    <property type="entry name" value="DNA/RNA_pol_sf"/>
</dbReference>
<dbReference type="Proteomes" id="UP000077521">
    <property type="component" value="Unassembled WGS sequence"/>
</dbReference>
<dbReference type="SUPFAM" id="SSF50630">
    <property type="entry name" value="Acid proteases"/>
    <property type="match status" value="1"/>
</dbReference>
<evidence type="ECO:0000313" key="2">
    <source>
        <dbReference type="EMBL" id="KAE8238877.1"/>
    </source>
</evidence>
<evidence type="ECO:0000256" key="1">
    <source>
        <dbReference type="ARBA" id="ARBA00022801"/>
    </source>
</evidence>
<dbReference type="InterPro" id="IPR032567">
    <property type="entry name" value="RTL1-rel"/>
</dbReference>
<comment type="caution">
    <text evidence="2">The sequence shown here is derived from an EMBL/GenBank/DDBJ whole genome shotgun (WGS) entry which is preliminary data.</text>
</comment>
<dbReference type="PANTHER" id="PTHR15503:SF45">
    <property type="entry name" value="RNA-DIRECTED DNA POLYMERASE HOMOLOG"/>
    <property type="match status" value="1"/>
</dbReference>
<dbReference type="InterPro" id="IPR001995">
    <property type="entry name" value="Peptidase_A2_cat"/>
</dbReference>
<dbReference type="PANTHER" id="PTHR15503">
    <property type="entry name" value="LDOC1 RELATED"/>
    <property type="match status" value="1"/>
</dbReference>
<dbReference type="Gene3D" id="3.10.10.10">
    <property type="entry name" value="HIV Type 1 Reverse Transcriptase, subunit A, domain 1"/>
    <property type="match status" value="1"/>
</dbReference>
<dbReference type="PROSITE" id="PS50175">
    <property type="entry name" value="ASP_PROT_RETROV"/>
    <property type="match status" value="1"/>
</dbReference>
<accession>A0A177SZ85</accession>
<dbReference type="CDD" id="cd00303">
    <property type="entry name" value="retropepsin_like"/>
    <property type="match status" value="1"/>
</dbReference>
<evidence type="ECO:0000313" key="3">
    <source>
        <dbReference type="Proteomes" id="UP000077521"/>
    </source>
</evidence>
<dbReference type="InterPro" id="IPR021109">
    <property type="entry name" value="Peptidase_aspartic_dom_sf"/>
</dbReference>
<keyword evidence="1" id="KW-0378">Hydrolase</keyword>
<dbReference type="SUPFAM" id="SSF56672">
    <property type="entry name" value="DNA/RNA polymerases"/>
    <property type="match status" value="1"/>
</dbReference>
<dbReference type="GO" id="GO:0006508">
    <property type="term" value="P:proteolysis"/>
    <property type="evidence" value="ECO:0007669"/>
    <property type="project" value="InterPro"/>
</dbReference>
<name>A0A177SZ85_9BASI</name>
<reference evidence="2" key="1">
    <citation type="submission" date="2016-04" db="EMBL/GenBank/DDBJ databases">
        <authorList>
            <person name="Nguyen H.D."/>
            <person name="Samba Siva P."/>
            <person name="Cullis J."/>
            <person name="Levesque C.A."/>
            <person name="Hambleton S."/>
        </authorList>
    </citation>
    <scope>NUCLEOTIDE SEQUENCE</scope>
    <source>
        <strain evidence="2">DAOMC 236416</strain>
    </source>
</reference>